<dbReference type="InterPro" id="IPR011990">
    <property type="entry name" value="TPR-like_helical_dom_sf"/>
</dbReference>
<dbReference type="STRING" id="880074.BARVI_11760"/>
<dbReference type="OrthoDB" id="9783641at2"/>
<dbReference type="EMBL" id="CP007034">
    <property type="protein sequence ID" value="AHF13304.1"/>
    <property type="molecule type" value="Genomic_DNA"/>
</dbReference>
<dbReference type="RefSeq" id="WP_025279376.1">
    <property type="nucleotide sequence ID" value="NZ_CP007034.1"/>
</dbReference>
<protein>
    <submittedName>
        <fullName evidence="9">Glycan metabolism protein RagB</fullName>
    </submittedName>
</protein>
<dbReference type="GO" id="GO:0009279">
    <property type="term" value="C:cell outer membrane"/>
    <property type="evidence" value="ECO:0007669"/>
    <property type="project" value="UniProtKB-SubCell"/>
</dbReference>
<accession>W0EVS6</accession>
<evidence type="ECO:0000313" key="10">
    <source>
        <dbReference type="Proteomes" id="UP000018901"/>
    </source>
</evidence>
<dbReference type="KEGG" id="bvs:BARVI_11760"/>
<dbReference type="Proteomes" id="UP000018901">
    <property type="component" value="Chromosome"/>
</dbReference>
<dbReference type="Gene3D" id="1.25.40.390">
    <property type="match status" value="1"/>
</dbReference>
<dbReference type="PROSITE" id="PS51257">
    <property type="entry name" value="PROKAR_LIPOPROTEIN"/>
    <property type="match status" value="1"/>
</dbReference>
<keyword evidence="5" id="KW-0998">Cell outer membrane</keyword>
<dbReference type="Pfam" id="PF14322">
    <property type="entry name" value="SusD-like_3"/>
    <property type="match status" value="1"/>
</dbReference>
<gene>
    <name evidence="9" type="ORF">BARVI_11760</name>
</gene>
<feature type="domain" description="SusD-like N-terminal" evidence="8">
    <location>
        <begin position="81"/>
        <end position="231"/>
    </location>
</feature>
<reference evidence="9 10" key="1">
    <citation type="submission" date="2013-12" db="EMBL/GenBank/DDBJ databases">
        <authorList>
            <consortium name="DOE Joint Genome Institute"/>
            <person name="Eisen J."/>
            <person name="Huntemann M."/>
            <person name="Han J."/>
            <person name="Chen A."/>
            <person name="Kyrpides N."/>
            <person name="Mavromatis K."/>
            <person name="Markowitz V."/>
            <person name="Palaniappan K."/>
            <person name="Ivanova N."/>
            <person name="Schaumberg A."/>
            <person name="Pati A."/>
            <person name="Liolios K."/>
            <person name="Nordberg H.P."/>
            <person name="Cantor M.N."/>
            <person name="Hua S.X."/>
            <person name="Woyke T."/>
        </authorList>
    </citation>
    <scope>NUCLEOTIDE SEQUENCE [LARGE SCALE GENOMIC DNA]</scope>
    <source>
        <strain evidence="10">DSM 18177</strain>
    </source>
</reference>
<feature type="chain" id="PRO_5004787758" evidence="6">
    <location>
        <begin position="22"/>
        <end position="575"/>
    </location>
</feature>
<evidence type="ECO:0000256" key="2">
    <source>
        <dbReference type="ARBA" id="ARBA00006275"/>
    </source>
</evidence>
<proteinExistence type="inferred from homology"/>
<dbReference type="Pfam" id="PF07980">
    <property type="entry name" value="SusD_RagB"/>
    <property type="match status" value="1"/>
</dbReference>
<feature type="domain" description="RagB/SusD" evidence="7">
    <location>
        <begin position="413"/>
        <end position="574"/>
    </location>
</feature>
<evidence type="ECO:0000256" key="5">
    <source>
        <dbReference type="ARBA" id="ARBA00023237"/>
    </source>
</evidence>
<keyword evidence="4" id="KW-0472">Membrane</keyword>
<dbReference type="PATRIC" id="fig|880074.11.peg.2423"/>
<sequence>MKAYKYLTCLALAVTSLSACTDLDENLYSEIGSNNYFNTRDDVIAMAFRSFEHGYWTIVPRFRINELPADQLIIPRRDGSWDDGGVWRQFHYHTWTPDISRHVHDEWDSQFAGIAQANFAIDRFNELDPKKFDFQEDEWNALKMQNRVLRCWYYLRLLDAFRNVPFCISYDDPSQNTLSQVPPEKIFNFIEKELTDAIPLLYKKNSLGSGSQYANMWTQAGAAALLVRLYLNAKEYIGVDRLADCEKVAQDIVDGVYGEYKVADRWDAPFDSDNDSCDELIFFFSGSCNYTSWHYNQLYNWGVPSYSELFFDDAKVKHGGHNGEFVCSPSYDPTGNLYDFKLGMTIQKFRKYPGDVRLKKYKNLGGGKREGMFLFGYLEYMQNGIPRKLKAPEMPYELCIRDAVGQFHYKKEGQWLTSPESNMTTGDYNSGWYTVKYPMYSNNDPGAGESDFAEIRLPEIIYALAECKLRRGDDKEAGKLLNSVRRRYYPSDKHKEVLYQPEGNITLDLDEMLDEWGREFLAEGRRRIDLIRFDKFNKGTWWDKQPDADDHTKIYPVPRVQITTNAALKQNPGYK</sequence>
<evidence type="ECO:0000256" key="4">
    <source>
        <dbReference type="ARBA" id="ARBA00023136"/>
    </source>
</evidence>
<dbReference type="SUPFAM" id="SSF48452">
    <property type="entry name" value="TPR-like"/>
    <property type="match status" value="1"/>
</dbReference>
<dbReference type="HOGENOM" id="CLU_015553_1_2_10"/>
<dbReference type="GeneID" id="90530060"/>
<keyword evidence="10" id="KW-1185">Reference proteome</keyword>
<evidence type="ECO:0000259" key="7">
    <source>
        <dbReference type="Pfam" id="PF07980"/>
    </source>
</evidence>
<keyword evidence="3 6" id="KW-0732">Signal</keyword>
<evidence type="ECO:0000256" key="6">
    <source>
        <dbReference type="SAM" id="SignalP"/>
    </source>
</evidence>
<comment type="similarity">
    <text evidence="2">Belongs to the SusD family.</text>
</comment>
<organism evidence="9 10">
    <name type="scientific">Barnesiella viscericola DSM 18177</name>
    <dbReference type="NCBI Taxonomy" id="880074"/>
    <lineage>
        <taxon>Bacteria</taxon>
        <taxon>Pseudomonadati</taxon>
        <taxon>Bacteroidota</taxon>
        <taxon>Bacteroidia</taxon>
        <taxon>Bacteroidales</taxon>
        <taxon>Barnesiellaceae</taxon>
        <taxon>Barnesiella</taxon>
    </lineage>
</organism>
<feature type="signal peptide" evidence="6">
    <location>
        <begin position="1"/>
        <end position="21"/>
    </location>
</feature>
<evidence type="ECO:0000313" key="9">
    <source>
        <dbReference type="EMBL" id="AHF13304.1"/>
    </source>
</evidence>
<dbReference type="InterPro" id="IPR033985">
    <property type="entry name" value="SusD-like_N"/>
</dbReference>
<comment type="subcellular location">
    <subcellularLocation>
        <location evidence="1">Cell outer membrane</location>
    </subcellularLocation>
</comment>
<evidence type="ECO:0000256" key="3">
    <source>
        <dbReference type="ARBA" id="ARBA00022729"/>
    </source>
</evidence>
<dbReference type="AlphaFoldDB" id="W0EVS6"/>
<dbReference type="eggNOG" id="ENOG502Z7IY">
    <property type="taxonomic scope" value="Bacteria"/>
</dbReference>
<evidence type="ECO:0000256" key="1">
    <source>
        <dbReference type="ARBA" id="ARBA00004442"/>
    </source>
</evidence>
<name>W0EVS6_9BACT</name>
<evidence type="ECO:0000259" key="8">
    <source>
        <dbReference type="Pfam" id="PF14322"/>
    </source>
</evidence>
<dbReference type="InterPro" id="IPR012944">
    <property type="entry name" value="SusD_RagB_dom"/>
</dbReference>